<dbReference type="Proteomes" id="UP001165583">
    <property type="component" value="Unassembled WGS sequence"/>
</dbReference>
<comment type="caution">
    <text evidence="3">The sequence shown here is derived from an EMBL/GenBank/DDBJ whole genome shotgun (WGS) entry which is preliminary data.</text>
</comment>
<protein>
    <submittedName>
        <fullName evidence="3">Cistern family PEP-CTERM protein</fullName>
    </submittedName>
</protein>
<dbReference type="InterPro" id="IPR013424">
    <property type="entry name" value="Ice-binding_C"/>
</dbReference>
<organism evidence="3 4">
    <name type="scientific">Novosphingobium mangrovi</name>
    <name type="common">ex Huang et al. 2023</name>
    <dbReference type="NCBI Taxonomy" id="2976432"/>
    <lineage>
        <taxon>Bacteria</taxon>
        <taxon>Pseudomonadati</taxon>
        <taxon>Pseudomonadota</taxon>
        <taxon>Alphaproteobacteria</taxon>
        <taxon>Sphingomonadales</taxon>
        <taxon>Sphingomonadaceae</taxon>
        <taxon>Novosphingobium</taxon>
    </lineage>
</organism>
<feature type="chain" id="PRO_5047293762" evidence="1">
    <location>
        <begin position="24"/>
        <end position="239"/>
    </location>
</feature>
<evidence type="ECO:0000313" key="3">
    <source>
        <dbReference type="EMBL" id="MCT2399552.1"/>
    </source>
</evidence>
<reference evidence="3" key="1">
    <citation type="submission" date="2022-09" db="EMBL/GenBank/DDBJ databases">
        <title>Novosphingobium sp. Nov., a polycyclic aromatic hydrocarbon-degrading bacterium isolated form mangrove sediments in HongKong.</title>
        <authorList>
            <person name="Hu Z."/>
        </authorList>
    </citation>
    <scope>NUCLEOTIDE SEQUENCE</scope>
    <source>
        <strain evidence="3">HK4-1</strain>
    </source>
</reference>
<sequence length="239" mass="24022">MKKNLAIGLAALSAVAFASPALADEITLGSGDIGTSFTLNYDGYSSGTSISGLTGSTQFVLTGVSGNDYTFDYSVTNTSSSPVTGSRISSFAFNTNPDIASATSTGAYSYTTLSSTYPNGIGTVDVCFKDASTGSCAGGGSGGLAMGETGTGSFTLSFSQPVSSLTLSDFYVRYQSITGVNGITSASGTGTLTSTSTSSGGTSVPEPGMMALFGLGILSLVLGRKRFIPARRALRPAFA</sequence>
<evidence type="ECO:0000313" key="4">
    <source>
        <dbReference type="Proteomes" id="UP001165583"/>
    </source>
</evidence>
<feature type="domain" description="Ice-binding protein C-terminal" evidence="2">
    <location>
        <begin position="203"/>
        <end position="226"/>
    </location>
</feature>
<dbReference type="Pfam" id="PF07589">
    <property type="entry name" value="PEP-CTERM"/>
    <property type="match status" value="1"/>
</dbReference>
<dbReference type="NCBIfam" id="TIGR02595">
    <property type="entry name" value="PEP_CTERM"/>
    <property type="match status" value="1"/>
</dbReference>
<evidence type="ECO:0000259" key="2">
    <source>
        <dbReference type="Pfam" id="PF07589"/>
    </source>
</evidence>
<dbReference type="RefSeq" id="WP_260045649.1">
    <property type="nucleotide sequence ID" value="NZ_JANZXA010000004.1"/>
</dbReference>
<evidence type="ECO:0000256" key="1">
    <source>
        <dbReference type="SAM" id="SignalP"/>
    </source>
</evidence>
<keyword evidence="4" id="KW-1185">Reference proteome</keyword>
<proteinExistence type="predicted"/>
<name>A0ABT2I4P1_9SPHN</name>
<gene>
    <name evidence="3" type="ORF">NZK81_08320</name>
</gene>
<dbReference type="EMBL" id="JANZXA010000004">
    <property type="protein sequence ID" value="MCT2399552.1"/>
    <property type="molecule type" value="Genomic_DNA"/>
</dbReference>
<accession>A0ABT2I4P1</accession>
<feature type="signal peptide" evidence="1">
    <location>
        <begin position="1"/>
        <end position="23"/>
    </location>
</feature>
<dbReference type="NCBIfam" id="NF033947">
    <property type="entry name" value="PEP-cistern"/>
    <property type="match status" value="1"/>
</dbReference>
<keyword evidence="1" id="KW-0732">Signal</keyword>